<accession>A0ABP3VJX2</accession>
<keyword evidence="3 11" id="KW-1134">Transmembrane beta strand</keyword>
<evidence type="ECO:0000256" key="9">
    <source>
        <dbReference type="ARBA" id="ARBA00023136"/>
    </source>
</evidence>
<evidence type="ECO:0000256" key="6">
    <source>
        <dbReference type="ARBA" id="ARBA00023004"/>
    </source>
</evidence>
<proteinExistence type="inferred from homology"/>
<keyword evidence="4" id="KW-0410">Iron transport</keyword>
<dbReference type="PANTHER" id="PTHR32552">
    <property type="entry name" value="FERRICHROME IRON RECEPTOR-RELATED"/>
    <property type="match status" value="1"/>
</dbReference>
<dbReference type="EMBL" id="BAAAEW010000023">
    <property type="protein sequence ID" value="GAA0757438.1"/>
    <property type="molecule type" value="Genomic_DNA"/>
</dbReference>
<dbReference type="PROSITE" id="PS52016">
    <property type="entry name" value="TONB_DEPENDENT_REC_3"/>
    <property type="match status" value="1"/>
</dbReference>
<dbReference type="PANTHER" id="PTHR32552:SF81">
    <property type="entry name" value="TONB-DEPENDENT OUTER MEMBRANE RECEPTOR"/>
    <property type="match status" value="1"/>
</dbReference>
<evidence type="ECO:0000256" key="12">
    <source>
        <dbReference type="RuleBase" id="RU003357"/>
    </source>
</evidence>
<protein>
    <submittedName>
        <fullName evidence="15">TonB-dependent receptor</fullName>
    </submittedName>
</protein>
<feature type="domain" description="TonB-dependent receptor plug" evidence="14">
    <location>
        <begin position="68"/>
        <end position="178"/>
    </location>
</feature>
<organism evidence="15 16">
    <name type="scientific">Ideonella azotifigens</name>
    <dbReference type="NCBI Taxonomy" id="513160"/>
    <lineage>
        <taxon>Bacteria</taxon>
        <taxon>Pseudomonadati</taxon>
        <taxon>Pseudomonadota</taxon>
        <taxon>Betaproteobacteria</taxon>
        <taxon>Burkholderiales</taxon>
        <taxon>Sphaerotilaceae</taxon>
        <taxon>Ideonella</taxon>
    </lineage>
</organism>
<dbReference type="InterPro" id="IPR012910">
    <property type="entry name" value="Plug_dom"/>
</dbReference>
<dbReference type="InterPro" id="IPR036942">
    <property type="entry name" value="Beta-barrel_TonB_sf"/>
</dbReference>
<keyword evidence="6" id="KW-0408">Iron</keyword>
<evidence type="ECO:0000259" key="13">
    <source>
        <dbReference type="Pfam" id="PF00593"/>
    </source>
</evidence>
<evidence type="ECO:0000313" key="15">
    <source>
        <dbReference type="EMBL" id="GAA0757438.1"/>
    </source>
</evidence>
<evidence type="ECO:0000256" key="1">
    <source>
        <dbReference type="ARBA" id="ARBA00004571"/>
    </source>
</evidence>
<comment type="caution">
    <text evidence="15">The sequence shown here is derived from an EMBL/GenBank/DDBJ whole genome shotgun (WGS) entry which is preliminary data.</text>
</comment>
<keyword evidence="9 11" id="KW-0472">Membrane</keyword>
<evidence type="ECO:0000313" key="16">
    <source>
        <dbReference type="Proteomes" id="UP001500279"/>
    </source>
</evidence>
<sequence length="767" mass="82736">MHGGTTTSQAAMSSKPTFIPRLSPLCLALAAALAPAQALRAQEASPAPGEAGKLATVTVTAERRAESVMTVPMAVSTLRGETLDVLNSSGEDLRMLSGRVPSLNIESSFGRAFPRFYIRGYGNTDFRLNASQPVSLVLDDVVQENPILKGFPIFDVEGVEVLAGPQGTLFGRNTPAGVVKIDSVKPQKGFGGYGSISYGTYGTVNLEGAVNAPLSDQWQSRFSVQVQHRDDWVTNEAPAELQQTHKLEGYDDRAARAQFLYGAGTPFTALFNVHARDLNGSARLFRANIIQKGSNDLVDDFDIKKVYLDGKNEQKLTSIGANAHLTWALDGVKLHSITGLETVHSYSRGDVDGGYGASFLPSSGPGLILFPSETADGLSGHRQFSEELRLESTKPGPLSWQAGLYFFRETFRMTSYNYDSTAGGAFTSSSPTTQSNNAYAAFGSVNYALAPDLSLRAGLRYTHDKKKLSTDPGTVPNFDVSEGLSDEVSSSKVTGDVALSWAMDKNTNLYGRVATGVRGASILPASGFNPMSKAEPETSTSYEVGVKSELFDRRARVTADVFHYDVKHQQLTVVGGNANSTVLESAKKAMGQGVEFTLDAYLSENLLLGLSGSVNVTKIKDKDLVVGGCAQCTPTDPSTEVTLPDGSKKTVYFIDGNPLPQAPKYVANANLRYSIPTASGEFYAYTDWTYRSKVNFFLYESPEFTGKPLTTGGLRLGYIWDNGKYELAAFGRNITNRVVVNGAIDFNNLTGFVNEPRTWGAQFKAMF</sequence>
<keyword evidence="5 11" id="KW-0812">Transmembrane</keyword>
<comment type="subcellular location">
    <subcellularLocation>
        <location evidence="1 11">Cell outer membrane</location>
        <topology evidence="1 11">Multi-pass membrane protein</topology>
    </subcellularLocation>
</comment>
<evidence type="ECO:0000256" key="10">
    <source>
        <dbReference type="ARBA" id="ARBA00023237"/>
    </source>
</evidence>
<keyword evidence="8 12" id="KW-0798">TonB box</keyword>
<evidence type="ECO:0000256" key="7">
    <source>
        <dbReference type="ARBA" id="ARBA00023065"/>
    </source>
</evidence>
<dbReference type="Pfam" id="PF07715">
    <property type="entry name" value="Plug"/>
    <property type="match status" value="1"/>
</dbReference>
<keyword evidence="16" id="KW-1185">Reference proteome</keyword>
<keyword evidence="7" id="KW-0406">Ion transport</keyword>
<comment type="similarity">
    <text evidence="11 12">Belongs to the TonB-dependent receptor family.</text>
</comment>
<dbReference type="Gene3D" id="2.40.170.20">
    <property type="entry name" value="TonB-dependent receptor, beta-barrel domain"/>
    <property type="match status" value="1"/>
</dbReference>
<keyword evidence="2 11" id="KW-0813">Transport</keyword>
<dbReference type="Proteomes" id="UP001500279">
    <property type="component" value="Unassembled WGS sequence"/>
</dbReference>
<gene>
    <name evidence="15" type="ORF">GCM10009107_37070</name>
</gene>
<evidence type="ECO:0000256" key="2">
    <source>
        <dbReference type="ARBA" id="ARBA00022448"/>
    </source>
</evidence>
<reference evidence="16" key="1">
    <citation type="journal article" date="2019" name="Int. J. Syst. Evol. Microbiol.">
        <title>The Global Catalogue of Microorganisms (GCM) 10K type strain sequencing project: providing services to taxonomists for standard genome sequencing and annotation.</title>
        <authorList>
            <consortium name="The Broad Institute Genomics Platform"/>
            <consortium name="The Broad Institute Genome Sequencing Center for Infectious Disease"/>
            <person name="Wu L."/>
            <person name="Ma J."/>
        </authorList>
    </citation>
    <scope>NUCLEOTIDE SEQUENCE [LARGE SCALE GENOMIC DNA]</scope>
    <source>
        <strain evidence="16">JCM 15503</strain>
    </source>
</reference>
<dbReference type="SUPFAM" id="SSF56935">
    <property type="entry name" value="Porins"/>
    <property type="match status" value="1"/>
</dbReference>
<name>A0ABP3VJX2_9BURK</name>
<feature type="domain" description="TonB-dependent receptor-like beta-barrel" evidence="13">
    <location>
        <begin position="294"/>
        <end position="733"/>
    </location>
</feature>
<evidence type="ECO:0000256" key="8">
    <source>
        <dbReference type="ARBA" id="ARBA00023077"/>
    </source>
</evidence>
<evidence type="ECO:0000259" key="14">
    <source>
        <dbReference type="Pfam" id="PF07715"/>
    </source>
</evidence>
<dbReference type="Pfam" id="PF00593">
    <property type="entry name" value="TonB_dep_Rec_b-barrel"/>
    <property type="match status" value="1"/>
</dbReference>
<dbReference type="InterPro" id="IPR000531">
    <property type="entry name" value="Beta-barrel_TonB"/>
</dbReference>
<evidence type="ECO:0000256" key="3">
    <source>
        <dbReference type="ARBA" id="ARBA00022452"/>
    </source>
</evidence>
<evidence type="ECO:0000256" key="11">
    <source>
        <dbReference type="PROSITE-ProRule" id="PRU01360"/>
    </source>
</evidence>
<keyword evidence="15" id="KW-0675">Receptor</keyword>
<evidence type="ECO:0000256" key="5">
    <source>
        <dbReference type="ARBA" id="ARBA00022692"/>
    </source>
</evidence>
<dbReference type="InterPro" id="IPR039426">
    <property type="entry name" value="TonB-dep_rcpt-like"/>
</dbReference>
<keyword evidence="10 11" id="KW-0998">Cell outer membrane</keyword>
<evidence type="ECO:0000256" key="4">
    <source>
        <dbReference type="ARBA" id="ARBA00022496"/>
    </source>
</evidence>